<sequence>MSELERFFRDIENYFLNQVNQLFHGYSSWYPALPTGSEINEKIEEKDDKILVYIDLPDLSKDHKVHLSVNRDHLVMEGRLSKEENVHSNSGKSVTRSYSEYFYKTIPIPARVTAKGAKATYHRGILKVSLNKVGQFEDGTIHINFKA</sequence>
<dbReference type="PROSITE" id="PS01031">
    <property type="entry name" value="SHSP"/>
    <property type="match status" value="1"/>
</dbReference>
<name>A0A4V2UT30_9BACI</name>
<evidence type="ECO:0000313" key="4">
    <source>
        <dbReference type="EMBL" id="TCS84009.1"/>
    </source>
</evidence>
<dbReference type="RefSeq" id="WP_165894920.1">
    <property type="nucleotide sequence ID" value="NZ_SMAB01000002.1"/>
</dbReference>
<dbReference type="Proteomes" id="UP000295788">
    <property type="component" value="Unassembled WGS sequence"/>
</dbReference>
<dbReference type="SUPFAM" id="SSF49764">
    <property type="entry name" value="HSP20-like chaperones"/>
    <property type="match status" value="1"/>
</dbReference>
<evidence type="ECO:0000256" key="2">
    <source>
        <dbReference type="RuleBase" id="RU003616"/>
    </source>
</evidence>
<evidence type="ECO:0000313" key="5">
    <source>
        <dbReference type="Proteomes" id="UP000295788"/>
    </source>
</evidence>
<feature type="domain" description="SHSP" evidence="3">
    <location>
        <begin position="30"/>
        <end position="146"/>
    </location>
</feature>
<organism evidence="4 5">
    <name type="scientific">Tepidibacillus fermentans</name>
    <dbReference type="NCBI Taxonomy" id="1281767"/>
    <lineage>
        <taxon>Bacteria</taxon>
        <taxon>Bacillati</taxon>
        <taxon>Bacillota</taxon>
        <taxon>Bacilli</taxon>
        <taxon>Bacillales</taxon>
        <taxon>Bacillaceae</taxon>
        <taxon>Tepidibacillus</taxon>
    </lineage>
</organism>
<reference evidence="4 5" key="1">
    <citation type="submission" date="2019-03" db="EMBL/GenBank/DDBJ databases">
        <title>Genomic Encyclopedia of Type Strains, Phase IV (KMG-IV): sequencing the most valuable type-strain genomes for metagenomic binning, comparative biology and taxonomic classification.</title>
        <authorList>
            <person name="Goeker M."/>
        </authorList>
    </citation>
    <scope>NUCLEOTIDE SEQUENCE [LARGE SCALE GENOMIC DNA]</scope>
    <source>
        <strain evidence="4 5">DSM 23802</strain>
    </source>
</reference>
<dbReference type="InterPro" id="IPR008978">
    <property type="entry name" value="HSP20-like_chaperone"/>
</dbReference>
<comment type="caution">
    <text evidence="4">The sequence shown here is derived from an EMBL/GenBank/DDBJ whole genome shotgun (WGS) entry which is preliminary data.</text>
</comment>
<dbReference type="InterPro" id="IPR002068">
    <property type="entry name" value="A-crystallin/Hsp20_dom"/>
</dbReference>
<dbReference type="CDD" id="cd06464">
    <property type="entry name" value="ACD_sHsps-like"/>
    <property type="match status" value="1"/>
</dbReference>
<dbReference type="Pfam" id="PF00011">
    <property type="entry name" value="HSP20"/>
    <property type="match status" value="1"/>
</dbReference>
<dbReference type="EMBL" id="SMAB01000002">
    <property type="protein sequence ID" value="TCS84009.1"/>
    <property type="molecule type" value="Genomic_DNA"/>
</dbReference>
<keyword evidence="5" id="KW-1185">Reference proteome</keyword>
<dbReference type="AlphaFoldDB" id="A0A4V2UT30"/>
<accession>A0A4V2UT30</accession>
<protein>
    <submittedName>
        <fullName evidence="4">Hsp20/alpha crystallin family protein</fullName>
    </submittedName>
</protein>
<evidence type="ECO:0000259" key="3">
    <source>
        <dbReference type="PROSITE" id="PS01031"/>
    </source>
</evidence>
<evidence type="ECO:0000256" key="1">
    <source>
        <dbReference type="PROSITE-ProRule" id="PRU00285"/>
    </source>
</evidence>
<gene>
    <name evidence="4" type="ORF">EDD72_10249</name>
</gene>
<dbReference type="Gene3D" id="2.60.40.790">
    <property type="match status" value="1"/>
</dbReference>
<proteinExistence type="inferred from homology"/>
<comment type="similarity">
    <text evidence="1 2">Belongs to the small heat shock protein (HSP20) family.</text>
</comment>